<dbReference type="VEuPathDB" id="MicrosporidiaDB:EROM_101040"/>
<evidence type="ECO:0000313" key="1">
    <source>
        <dbReference type="EMBL" id="AFN83919.1"/>
    </source>
</evidence>
<gene>
    <name evidence="1" type="ordered locus">EROM_101040</name>
</gene>
<dbReference type="KEGG" id="ero:EROM_101040"/>
<dbReference type="SUPFAM" id="SSF48065">
    <property type="entry name" value="DBL homology domain (DH-domain)"/>
    <property type="match status" value="1"/>
</dbReference>
<dbReference type="Proteomes" id="UP000010094">
    <property type="component" value="Chromosome X"/>
</dbReference>
<sequence length="886" mass="102087">MEMFMNDSCIKDEPWNAPIGTFDKYYKLSRNFIAELVHLGPILVSVVVERDISRALVRSILGFKEYRFYNGHIDGCPYFFSVRNSLSRYFGDCIDGWRYSEATSARKPSFMGMISSLFSLGSWPLKNESGGSRKGMYDTISSGMMGCPKMFSVEEIMGRMAEVRPEHAGEVDNEFYRQPVYVDLVTESGRRIPEKILGRRQISPEDNLDVFSDDLEDAKAPSHSGEKRLRHALLGFVFNEIEYFCQVNTFYLDVVTKVLKEKTGFENVFKGFCKVHSFEKRFISSMKDIAEEAGFEVDRVLSDPQYFASEMKARGFREIEMDDKEIVERVLDSFESNLDGFRCYEDMMLSHEESIESLKKAKDCAGVPSHRVVDDCFCNCLQRIVRYPILIDDILRNLTDEIHVKRAKKIYLGMIRLINIIDKKKERHDNILCGLLIKEKVTGIPKDVLKRKMDFLSQLNCEDSNGEPVTLFLFHEVMIIADREGSSVPIQDPRSGRYFFRHSLMMRDIGICAFGISGVKIIVKGSLEGRDDLYEMTEIYDDVCIGAMYFAKGSPHSIRCFVEECYKARAKIESGAELYVSSTNVFFRVFRSEKIEEEDCFRKRDLIVYTSKEKFKVSEDPNSGYLDVENGVLRTKNPESSEECIRYGESRLKHKLADAVGNAIRATKARMASKDVPWKSPQLFAMYRIKLKEVVEECGDSSFTEFNGKLSKCDSATITRKICVAKGIIRYLSRSLPYVGCNRLSKEQLPFDADQDDGRLKENEIIAFLENALDIEELEDWVFDEYTAEDILYLLMYFVRTNMYTFFRIEDIEVLYKALLVDRICLLGTITPQISNPLLITSFFEIIITARDKLPITPTLRMFLAMLGPFKVDKSDVIEMLDRIRW</sequence>
<keyword evidence="2" id="KW-1185">Reference proteome</keyword>
<dbReference type="RefSeq" id="XP_009265416.1">
    <property type="nucleotide sequence ID" value="XM_009267141.1"/>
</dbReference>
<organism evidence="1 2">
    <name type="scientific">Encephalitozoon romaleae (strain SJ-2008)</name>
    <name type="common">Microsporidian parasite</name>
    <dbReference type="NCBI Taxonomy" id="1178016"/>
    <lineage>
        <taxon>Eukaryota</taxon>
        <taxon>Fungi</taxon>
        <taxon>Fungi incertae sedis</taxon>
        <taxon>Microsporidia</taxon>
        <taxon>Unikaryonidae</taxon>
        <taxon>Encephalitozoon</taxon>
    </lineage>
</organism>
<evidence type="ECO:0000313" key="2">
    <source>
        <dbReference type="Proteomes" id="UP000010094"/>
    </source>
</evidence>
<evidence type="ECO:0008006" key="3">
    <source>
        <dbReference type="Google" id="ProtNLM"/>
    </source>
</evidence>
<dbReference type="HOGENOM" id="CLU_330960_0_0_1"/>
<dbReference type="AlphaFoldDB" id="I7APW3"/>
<dbReference type="GeneID" id="20564534"/>
<dbReference type="InterPro" id="IPR035899">
    <property type="entry name" value="DBL_dom_sf"/>
</dbReference>
<proteinExistence type="predicted"/>
<accession>I7APW3</accession>
<name>I7APW3_ENCRO</name>
<reference evidence="1 2" key="1">
    <citation type="journal article" date="2012" name="Proc. Natl. Acad. Sci. U.S.A.">
        <title>Gain and loss of multiple functionally related, horizontally transferred genes in the reduced genomes of two microsporidian parasites.</title>
        <authorList>
            <person name="Pombert J.-F."/>
            <person name="Selman M."/>
            <person name="Burki F."/>
            <person name="Bardell F.T."/>
            <person name="Farinelli L."/>
            <person name="Solter L.F."/>
            <person name="Whitman D.W."/>
            <person name="Weiss L.M."/>
            <person name="Corradi N."/>
            <person name="Keeling P.J."/>
        </authorList>
    </citation>
    <scope>NUCLEOTIDE SEQUENCE [LARGE SCALE GENOMIC DNA]</scope>
    <source>
        <strain evidence="1 2">SJ-2008</strain>
    </source>
</reference>
<dbReference type="EMBL" id="CP003529">
    <property type="protein sequence ID" value="AFN83919.1"/>
    <property type="molecule type" value="Genomic_DNA"/>
</dbReference>
<dbReference type="Gene3D" id="1.20.900.10">
    <property type="entry name" value="Dbl homology (DH) domain"/>
    <property type="match status" value="1"/>
</dbReference>
<protein>
    <recommendedName>
        <fullName evidence="3">DH domain-containing protein</fullName>
    </recommendedName>
</protein>
<dbReference type="OrthoDB" id="2191078at2759"/>